<keyword evidence="2" id="KW-1185">Reference proteome</keyword>
<name>A0ABW4N269_9CAUL</name>
<sequence>MAVHRIGVEMDEDSYTLLGVRPDGGVPVVDLVAGASRREALARAHVFLREHASCERVEVWLDGRMVGQVERGSAPQPLGRLGA</sequence>
<dbReference type="EMBL" id="JBHUEY010000001">
    <property type="protein sequence ID" value="MFD1784182.1"/>
    <property type="molecule type" value="Genomic_DNA"/>
</dbReference>
<organism evidence="1 2">
    <name type="scientific">Phenylobacterium terrae</name>
    <dbReference type="NCBI Taxonomy" id="2665495"/>
    <lineage>
        <taxon>Bacteria</taxon>
        <taxon>Pseudomonadati</taxon>
        <taxon>Pseudomonadota</taxon>
        <taxon>Alphaproteobacteria</taxon>
        <taxon>Caulobacterales</taxon>
        <taxon>Caulobacteraceae</taxon>
        <taxon>Phenylobacterium</taxon>
    </lineage>
</organism>
<dbReference type="Proteomes" id="UP001597237">
    <property type="component" value="Unassembled WGS sequence"/>
</dbReference>
<evidence type="ECO:0000313" key="2">
    <source>
        <dbReference type="Proteomes" id="UP001597237"/>
    </source>
</evidence>
<gene>
    <name evidence="1" type="ORF">ACFSC0_12310</name>
</gene>
<reference evidence="2" key="1">
    <citation type="journal article" date="2019" name="Int. J. Syst. Evol. Microbiol.">
        <title>The Global Catalogue of Microorganisms (GCM) 10K type strain sequencing project: providing services to taxonomists for standard genome sequencing and annotation.</title>
        <authorList>
            <consortium name="The Broad Institute Genomics Platform"/>
            <consortium name="The Broad Institute Genome Sequencing Center for Infectious Disease"/>
            <person name="Wu L."/>
            <person name="Ma J."/>
        </authorList>
    </citation>
    <scope>NUCLEOTIDE SEQUENCE [LARGE SCALE GENOMIC DNA]</scope>
    <source>
        <strain evidence="2">DFY28</strain>
    </source>
</reference>
<proteinExistence type="predicted"/>
<protein>
    <submittedName>
        <fullName evidence="1">Uncharacterized protein</fullName>
    </submittedName>
</protein>
<evidence type="ECO:0000313" key="1">
    <source>
        <dbReference type="EMBL" id="MFD1784182.1"/>
    </source>
</evidence>
<comment type="caution">
    <text evidence="1">The sequence shown here is derived from an EMBL/GenBank/DDBJ whole genome shotgun (WGS) entry which is preliminary data.</text>
</comment>
<accession>A0ABW4N269</accession>
<dbReference type="RefSeq" id="WP_377283865.1">
    <property type="nucleotide sequence ID" value="NZ_JBHRSI010000009.1"/>
</dbReference>